<dbReference type="EMBL" id="CM000913">
    <property type="protein sequence ID" value="EFG05160.1"/>
    <property type="molecule type" value="Genomic_DNA"/>
</dbReference>
<dbReference type="KEGG" id="sclf:BB341_27320"/>
<gene>
    <name evidence="2" type="ORF">SCLAV_0084</name>
</gene>
<accession>E2Q600</accession>
<evidence type="ECO:0000256" key="1">
    <source>
        <dbReference type="SAM" id="SignalP"/>
    </source>
</evidence>
<dbReference type="GeneID" id="93733197"/>
<proteinExistence type="predicted"/>
<dbReference type="Proteomes" id="UP000002357">
    <property type="component" value="Chromosome"/>
</dbReference>
<sequence length="170" mass="18077">MAQNIKRTVAVLASAAALVLTGAATAQAQPSASAEGKGQHCVLNVATEQETCFGTAAQAADYAKSGQSSTARGKEFRWVQLAVVNTDFFFRGSSYTFVGPNGCRDGNAADYVFDLPAQFVNRVYSLQPFSNCWLDLFTGPQASGWSSHYRDATPAVPDPWRVNAASLTLG</sequence>
<keyword evidence="3" id="KW-1185">Reference proteome</keyword>
<dbReference type="OrthoDB" id="5123238at2"/>
<evidence type="ECO:0000313" key="3">
    <source>
        <dbReference type="Proteomes" id="UP000002357"/>
    </source>
</evidence>
<feature type="signal peptide" evidence="1">
    <location>
        <begin position="1"/>
        <end position="28"/>
    </location>
</feature>
<organism evidence="2 3">
    <name type="scientific">Streptomyces clavuligerus</name>
    <dbReference type="NCBI Taxonomy" id="1901"/>
    <lineage>
        <taxon>Bacteria</taxon>
        <taxon>Bacillati</taxon>
        <taxon>Actinomycetota</taxon>
        <taxon>Actinomycetes</taxon>
        <taxon>Kitasatosporales</taxon>
        <taxon>Streptomycetaceae</taxon>
        <taxon>Streptomyces</taxon>
    </lineage>
</organism>
<keyword evidence="1" id="KW-0732">Signal</keyword>
<dbReference type="RefSeq" id="WP_003959250.1">
    <property type="nucleotide sequence ID" value="NZ_CM000913.1"/>
</dbReference>
<reference evidence="2 3" key="1">
    <citation type="journal article" date="2010" name="Genome Biol. Evol.">
        <title>The sequence of a 1.8-mb bacterial linear plasmid reveals a rich evolutionary reservoir of secondary metabolic pathways.</title>
        <authorList>
            <person name="Medema M.H."/>
            <person name="Trefzer A."/>
            <person name="Kovalchuk A."/>
            <person name="van den Berg M."/>
            <person name="Mueller U."/>
            <person name="Heijne W."/>
            <person name="Wu L."/>
            <person name="Alam M.T."/>
            <person name="Ronning C.M."/>
            <person name="Nierman W.C."/>
            <person name="Bovenberg R.A.L."/>
            <person name="Breitling R."/>
            <person name="Takano E."/>
        </authorList>
    </citation>
    <scope>NUCLEOTIDE SEQUENCE [LARGE SCALE GENOMIC DNA]</scope>
    <source>
        <strain evidence="3">ATCC 27064 / DSM 738 / JCM 4710 / NBRC 13307 / NCIMB 12785 / NRRL 3585 / VKM Ac-602</strain>
    </source>
</reference>
<feature type="chain" id="PRO_5003162636" description="Secreted protein" evidence="1">
    <location>
        <begin position="29"/>
        <end position="170"/>
    </location>
</feature>
<protein>
    <recommendedName>
        <fullName evidence="4">Secreted protein</fullName>
    </recommendedName>
</protein>
<name>E2Q600_STRCL</name>
<dbReference type="STRING" id="1901.BB341_27320"/>
<evidence type="ECO:0000313" key="2">
    <source>
        <dbReference type="EMBL" id="EFG05160.1"/>
    </source>
</evidence>
<dbReference type="AlphaFoldDB" id="E2Q600"/>
<evidence type="ECO:0008006" key="4">
    <source>
        <dbReference type="Google" id="ProtNLM"/>
    </source>
</evidence>